<keyword evidence="2" id="KW-1185">Reference proteome</keyword>
<evidence type="ECO:0000313" key="1">
    <source>
        <dbReference type="EMBL" id="CAG8589106.1"/>
    </source>
</evidence>
<organism evidence="1 2">
    <name type="scientific">Dentiscutata erythropus</name>
    <dbReference type="NCBI Taxonomy" id="1348616"/>
    <lineage>
        <taxon>Eukaryota</taxon>
        <taxon>Fungi</taxon>
        <taxon>Fungi incertae sedis</taxon>
        <taxon>Mucoromycota</taxon>
        <taxon>Glomeromycotina</taxon>
        <taxon>Glomeromycetes</taxon>
        <taxon>Diversisporales</taxon>
        <taxon>Gigasporaceae</taxon>
        <taxon>Dentiscutata</taxon>
    </lineage>
</organism>
<reference evidence="1" key="1">
    <citation type="submission" date="2021-06" db="EMBL/GenBank/DDBJ databases">
        <authorList>
            <person name="Kallberg Y."/>
            <person name="Tangrot J."/>
            <person name="Rosling A."/>
        </authorList>
    </citation>
    <scope>NUCLEOTIDE SEQUENCE</scope>
    <source>
        <strain evidence="1">MA453B</strain>
    </source>
</reference>
<dbReference type="AlphaFoldDB" id="A0A9N9C7E8"/>
<evidence type="ECO:0000313" key="2">
    <source>
        <dbReference type="Proteomes" id="UP000789405"/>
    </source>
</evidence>
<proteinExistence type="predicted"/>
<name>A0A9N9C7E8_9GLOM</name>
<sequence length="213" mass="24472">MASKNKFNLANLCFANNVETNMFDKPLNFNGQLQIIEEATELPETETEPDKFTDSEEELYPLTKGQSFVNWKDVERYNKNYIKSHSLYSKGFGLMKKALNMAIETGRKHQKHIVAFNDGVQKKVLKENTNVQHNKNLIRSDNSSISIESIDMGGDAQVQVSQDQDQIMYDQNMDTHENQRTVMVINNEARKNDHIYIDIVVKMVIEGLVVLIL</sequence>
<dbReference type="Proteomes" id="UP000789405">
    <property type="component" value="Unassembled WGS sequence"/>
</dbReference>
<accession>A0A9N9C7E8</accession>
<comment type="caution">
    <text evidence="1">The sequence shown here is derived from an EMBL/GenBank/DDBJ whole genome shotgun (WGS) entry which is preliminary data.</text>
</comment>
<dbReference type="EMBL" id="CAJVPY010003345">
    <property type="protein sequence ID" value="CAG8589106.1"/>
    <property type="molecule type" value="Genomic_DNA"/>
</dbReference>
<gene>
    <name evidence="1" type="ORF">DERYTH_LOCUS7073</name>
</gene>
<protein>
    <submittedName>
        <fullName evidence="1">24880_t:CDS:1</fullName>
    </submittedName>
</protein>